<feature type="domain" description="C2H2-type" evidence="20">
    <location>
        <begin position="699"/>
        <end position="722"/>
    </location>
</feature>
<evidence type="ECO:0000259" key="20">
    <source>
        <dbReference type="PROSITE" id="PS50157"/>
    </source>
</evidence>
<evidence type="ECO:0000256" key="5">
    <source>
        <dbReference type="ARBA" id="ARBA00022553"/>
    </source>
</evidence>
<comment type="subcellular location">
    <subcellularLocation>
        <location evidence="1">Nucleus speckle</location>
    </subcellularLocation>
</comment>
<evidence type="ECO:0000256" key="8">
    <source>
        <dbReference type="ARBA" id="ARBA00022771"/>
    </source>
</evidence>
<dbReference type="FunFam" id="3.30.160.60:FF:001835">
    <property type="entry name" value="Ras responsive element binding protein 1"/>
    <property type="match status" value="1"/>
</dbReference>
<keyword evidence="4" id="KW-1017">Isopeptide bond</keyword>
<feature type="compositionally biased region" description="Basic and acidic residues" evidence="19">
    <location>
        <begin position="1681"/>
        <end position="1698"/>
    </location>
</feature>
<keyword evidence="5" id="KW-0597">Phosphoprotein</keyword>
<keyword evidence="13" id="KW-0010">Activator</keyword>
<dbReference type="FunFam" id="3.30.160.60:FF:001594">
    <property type="entry name" value="ras-responsive element-binding protein 1 isoform X1"/>
    <property type="match status" value="1"/>
</dbReference>
<feature type="domain" description="C2H2-type" evidence="20">
    <location>
        <begin position="790"/>
        <end position="820"/>
    </location>
</feature>
<dbReference type="Pfam" id="PF13912">
    <property type="entry name" value="zf-C2H2_6"/>
    <property type="match status" value="2"/>
</dbReference>
<dbReference type="OrthoDB" id="3069995at2759"/>
<dbReference type="FunFam" id="3.30.160.60:FF:000682">
    <property type="entry name" value="ras-responsive element-binding protein 1 isoform X1"/>
    <property type="match status" value="1"/>
</dbReference>
<dbReference type="InterPro" id="IPR036236">
    <property type="entry name" value="Znf_C2H2_sf"/>
</dbReference>
<keyword evidence="14" id="KW-0804">Transcription</keyword>
<evidence type="ECO:0000256" key="11">
    <source>
        <dbReference type="ARBA" id="ARBA00023015"/>
    </source>
</evidence>
<feature type="region of interest" description="Disordered" evidence="19">
    <location>
        <begin position="1091"/>
        <end position="1177"/>
    </location>
</feature>
<evidence type="ECO:0000256" key="7">
    <source>
        <dbReference type="ARBA" id="ARBA00022737"/>
    </source>
</evidence>
<dbReference type="SMART" id="SM00355">
    <property type="entry name" value="ZnF_C2H2"/>
    <property type="match status" value="16"/>
</dbReference>
<dbReference type="EMBL" id="JACASE010000001">
    <property type="protein sequence ID" value="KAF6507783.1"/>
    <property type="molecule type" value="Genomic_DNA"/>
</dbReference>
<comment type="caution">
    <text evidence="21">The sequence shown here is derived from an EMBL/GenBank/DDBJ whole genome shotgun (WGS) entry which is preliminary data.</text>
</comment>
<dbReference type="FunFam" id="3.30.160.60:FF:002109">
    <property type="entry name" value="ras-responsive element-binding protein 1 isoform X1"/>
    <property type="match status" value="1"/>
</dbReference>
<feature type="region of interest" description="Disordered" evidence="19">
    <location>
        <begin position="28"/>
        <end position="63"/>
    </location>
</feature>
<dbReference type="PANTHER" id="PTHR46451:SF1">
    <property type="entry name" value="RAS-RESPONSIVE ELEMENT-BINDING PROTEIN 1"/>
    <property type="match status" value="1"/>
</dbReference>
<feature type="domain" description="C2H2-type" evidence="20">
    <location>
        <begin position="671"/>
        <end position="698"/>
    </location>
</feature>
<feature type="compositionally biased region" description="Basic and acidic residues" evidence="19">
    <location>
        <begin position="1545"/>
        <end position="1563"/>
    </location>
</feature>
<dbReference type="FunFam" id="3.30.160.60:FF:000100">
    <property type="entry name" value="Zinc finger 45-like"/>
    <property type="match status" value="1"/>
</dbReference>
<dbReference type="Gene3D" id="3.30.160.60">
    <property type="entry name" value="Classic Zinc Finger"/>
    <property type="match status" value="11"/>
</dbReference>
<feature type="compositionally biased region" description="Polar residues" evidence="19">
    <location>
        <begin position="1329"/>
        <end position="1339"/>
    </location>
</feature>
<feature type="domain" description="C2H2-type" evidence="20">
    <location>
        <begin position="753"/>
        <end position="780"/>
    </location>
</feature>
<keyword evidence="3" id="KW-0678">Repressor</keyword>
<dbReference type="Proteomes" id="UP000593571">
    <property type="component" value="Unassembled WGS sequence"/>
</dbReference>
<dbReference type="InterPro" id="IPR013087">
    <property type="entry name" value="Znf_C2H2_type"/>
</dbReference>
<keyword evidence="12" id="KW-0238">DNA-binding</keyword>
<feature type="domain" description="C2H2-type" evidence="20">
    <location>
        <begin position="1453"/>
        <end position="1480"/>
    </location>
</feature>
<evidence type="ECO:0000256" key="15">
    <source>
        <dbReference type="ARBA" id="ARBA00023242"/>
    </source>
</evidence>
<feature type="compositionally biased region" description="Basic and acidic residues" evidence="19">
    <location>
        <begin position="1476"/>
        <end position="1486"/>
    </location>
</feature>
<feature type="domain" description="C2H2-type" evidence="20">
    <location>
        <begin position="66"/>
        <end position="93"/>
    </location>
</feature>
<dbReference type="GO" id="GO:0001228">
    <property type="term" value="F:DNA-binding transcription activator activity, RNA polymerase II-specific"/>
    <property type="evidence" value="ECO:0007669"/>
    <property type="project" value="TreeGrafter"/>
</dbReference>
<protein>
    <recommendedName>
        <fullName evidence="17">Ras-responsive element-binding protein 1</fullName>
    </recommendedName>
</protein>
<feature type="domain" description="C2H2-type" evidence="20">
    <location>
        <begin position="97"/>
        <end position="124"/>
    </location>
</feature>
<evidence type="ECO:0000256" key="10">
    <source>
        <dbReference type="ARBA" id="ARBA00022843"/>
    </source>
</evidence>
<dbReference type="GO" id="GO:0016607">
    <property type="term" value="C:nuclear speck"/>
    <property type="evidence" value="ECO:0007669"/>
    <property type="project" value="UniProtKB-SubCell"/>
</dbReference>
<keyword evidence="22" id="KW-1185">Reference proteome</keyword>
<dbReference type="SUPFAM" id="SSF57667">
    <property type="entry name" value="beta-beta-alpha zinc fingers"/>
    <property type="match status" value="10"/>
</dbReference>
<dbReference type="FunFam" id="3.30.160.60:FF:001098">
    <property type="entry name" value="Ras responsive element binding protein 1"/>
    <property type="match status" value="1"/>
</dbReference>
<comment type="similarity">
    <text evidence="2">Belongs to the krueppel C2H2-type zinc-finger protein family.</text>
</comment>
<proteinExistence type="inferred from homology"/>
<feature type="compositionally biased region" description="Basic residues" evidence="19">
    <location>
        <begin position="163"/>
        <end position="174"/>
    </location>
</feature>
<dbReference type="GO" id="GO:0000978">
    <property type="term" value="F:RNA polymerase II cis-regulatory region sequence-specific DNA binding"/>
    <property type="evidence" value="ECO:0007669"/>
    <property type="project" value="TreeGrafter"/>
</dbReference>
<dbReference type="FunFam" id="3.30.160.60:FF:001788">
    <property type="entry name" value="ras-responsive element-binding protein 1"/>
    <property type="match status" value="1"/>
</dbReference>
<feature type="compositionally biased region" description="Polar residues" evidence="19">
    <location>
        <begin position="1115"/>
        <end position="1127"/>
    </location>
</feature>
<feature type="domain" description="C2H2-type" evidence="20">
    <location>
        <begin position="643"/>
        <end position="670"/>
    </location>
</feature>
<evidence type="ECO:0000256" key="17">
    <source>
        <dbReference type="ARBA" id="ARBA00072640"/>
    </source>
</evidence>
<feature type="region of interest" description="Disordered" evidence="19">
    <location>
        <begin position="146"/>
        <end position="195"/>
    </location>
</feature>
<feature type="compositionally biased region" description="Basic and acidic residues" evidence="19">
    <location>
        <begin position="1221"/>
        <end position="1233"/>
    </location>
</feature>
<keyword evidence="11" id="KW-0805">Transcription regulation</keyword>
<feature type="compositionally biased region" description="Low complexity" evidence="19">
    <location>
        <begin position="1097"/>
        <end position="1108"/>
    </location>
</feature>
<evidence type="ECO:0000256" key="2">
    <source>
        <dbReference type="ARBA" id="ARBA00006991"/>
    </source>
</evidence>
<feature type="compositionally biased region" description="Acidic residues" evidence="19">
    <location>
        <begin position="1402"/>
        <end position="1414"/>
    </location>
</feature>
<feature type="compositionally biased region" description="Basic and acidic residues" evidence="19">
    <location>
        <begin position="175"/>
        <end position="195"/>
    </location>
</feature>
<dbReference type="Pfam" id="PF00096">
    <property type="entry name" value="zf-C2H2"/>
    <property type="match status" value="7"/>
</dbReference>
<evidence type="ECO:0000256" key="14">
    <source>
        <dbReference type="ARBA" id="ARBA00023163"/>
    </source>
</evidence>
<dbReference type="GO" id="GO:0000122">
    <property type="term" value="P:negative regulation of transcription by RNA polymerase II"/>
    <property type="evidence" value="ECO:0007669"/>
    <property type="project" value="UniProtKB-ARBA"/>
</dbReference>
<dbReference type="FunFam" id="3.30.160.60:FF:002611">
    <property type="entry name" value="Ras-responsive element-binding protein 1"/>
    <property type="match status" value="1"/>
</dbReference>
<gene>
    <name evidence="21" type="ORF">HJG63_017000</name>
</gene>
<reference evidence="21 22" key="1">
    <citation type="journal article" date="2020" name="Nature">
        <title>Six reference-quality genomes reveal evolution of bat adaptations.</title>
        <authorList>
            <person name="Jebb D."/>
            <person name="Huang Z."/>
            <person name="Pippel M."/>
            <person name="Hughes G.M."/>
            <person name="Lavrichenko K."/>
            <person name="Devanna P."/>
            <person name="Winkler S."/>
            <person name="Jermiin L.S."/>
            <person name="Skirmuntt E.C."/>
            <person name="Katzourakis A."/>
            <person name="Burkitt-Gray L."/>
            <person name="Ray D.A."/>
            <person name="Sullivan K.A.M."/>
            <person name="Roscito J.G."/>
            <person name="Kirilenko B.M."/>
            <person name="Davalos L.M."/>
            <person name="Corthals A.P."/>
            <person name="Power M.L."/>
            <person name="Jones G."/>
            <person name="Ransome R.D."/>
            <person name="Dechmann D.K.N."/>
            <person name="Locatelli A.G."/>
            <person name="Puechmaille S.J."/>
            <person name="Fedrigo O."/>
            <person name="Jarvis E.D."/>
            <person name="Hiller M."/>
            <person name="Vernes S.C."/>
            <person name="Myers E.W."/>
            <person name="Teeling E.C."/>
        </authorList>
    </citation>
    <scope>NUCLEOTIDE SEQUENCE [LARGE SCALE GENOMIC DNA]</scope>
    <source>
        <strain evidence="21">MRouAeg1</strain>
        <tissue evidence="21">Muscle</tissue>
    </source>
</reference>
<evidence type="ECO:0000313" key="22">
    <source>
        <dbReference type="Proteomes" id="UP000593571"/>
    </source>
</evidence>
<dbReference type="InterPro" id="IPR052795">
    <property type="entry name" value="RREB1"/>
</dbReference>
<comment type="subunit">
    <text evidence="16">Interacts with NEUROD1. Interacts with AR.</text>
</comment>
<feature type="domain" description="C2H2-type" evidence="20">
    <location>
        <begin position="125"/>
        <end position="152"/>
    </location>
</feature>
<evidence type="ECO:0000256" key="9">
    <source>
        <dbReference type="ARBA" id="ARBA00022833"/>
    </source>
</evidence>
<name>A0A7J8KFX0_ROUAE</name>
<evidence type="ECO:0000256" key="1">
    <source>
        <dbReference type="ARBA" id="ARBA00004324"/>
    </source>
</evidence>
<feature type="domain" description="C2H2-type" evidence="20">
    <location>
        <begin position="1250"/>
        <end position="1277"/>
    </location>
</feature>
<feature type="domain" description="C2H2-type" evidence="20">
    <location>
        <begin position="208"/>
        <end position="235"/>
    </location>
</feature>
<keyword evidence="15" id="KW-0539">Nucleus</keyword>
<evidence type="ECO:0000256" key="16">
    <source>
        <dbReference type="ARBA" id="ARBA00066106"/>
    </source>
</evidence>
<feature type="region of interest" description="Disordered" evidence="19">
    <location>
        <begin position="1466"/>
        <end position="1576"/>
    </location>
</feature>
<evidence type="ECO:0000256" key="12">
    <source>
        <dbReference type="ARBA" id="ARBA00023125"/>
    </source>
</evidence>
<feature type="domain" description="C2H2-type" evidence="20">
    <location>
        <begin position="1604"/>
        <end position="1631"/>
    </location>
</feature>
<dbReference type="GO" id="GO:0008270">
    <property type="term" value="F:zinc ion binding"/>
    <property type="evidence" value="ECO:0007669"/>
    <property type="project" value="UniProtKB-KW"/>
</dbReference>
<evidence type="ECO:0000256" key="18">
    <source>
        <dbReference type="PROSITE-ProRule" id="PRU00042"/>
    </source>
</evidence>
<feature type="region of interest" description="Disordered" evidence="19">
    <location>
        <begin position="939"/>
        <end position="978"/>
    </location>
</feature>
<feature type="domain" description="C2H2-type" evidence="20">
    <location>
        <begin position="1278"/>
        <end position="1301"/>
    </location>
</feature>
<feature type="compositionally biased region" description="Basic residues" evidence="19">
    <location>
        <begin position="1621"/>
        <end position="1636"/>
    </location>
</feature>
<feature type="domain" description="C2H2-type" evidence="20">
    <location>
        <begin position="1576"/>
        <end position="1603"/>
    </location>
</feature>
<evidence type="ECO:0000256" key="6">
    <source>
        <dbReference type="ARBA" id="ARBA00022723"/>
    </source>
</evidence>
<feature type="compositionally biased region" description="Pro residues" evidence="19">
    <location>
        <begin position="966"/>
        <end position="978"/>
    </location>
</feature>
<evidence type="ECO:0000256" key="4">
    <source>
        <dbReference type="ARBA" id="ARBA00022499"/>
    </source>
</evidence>
<feature type="region of interest" description="Disordered" evidence="19">
    <location>
        <begin position="1308"/>
        <end position="1421"/>
    </location>
</feature>
<feature type="region of interest" description="Disordered" evidence="19">
    <location>
        <begin position="1621"/>
        <end position="1747"/>
    </location>
</feature>
<dbReference type="GO" id="GO:0051094">
    <property type="term" value="P:positive regulation of developmental process"/>
    <property type="evidence" value="ECO:0007669"/>
    <property type="project" value="UniProtKB-ARBA"/>
</dbReference>
<dbReference type="FunFam" id="3.30.160.60:FF:000599">
    <property type="entry name" value="ras-responsive element-binding protein 1 isoform X1"/>
    <property type="match status" value="1"/>
</dbReference>
<dbReference type="FunFam" id="3.30.160.60:FF:003785">
    <property type="entry name" value="Ras-responsive element-binding protein 1b"/>
    <property type="match status" value="1"/>
</dbReference>
<evidence type="ECO:0000256" key="19">
    <source>
        <dbReference type="SAM" id="MobiDB-lite"/>
    </source>
</evidence>
<dbReference type="PROSITE" id="PS50157">
    <property type="entry name" value="ZINC_FINGER_C2H2_2"/>
    <property type="match status" value="15"/>
</dbReference>
<keyword evidence="8 18" id="KW-0863">Zinc-finger</keyword>
<evidence type="ECO:0000256" key="3">
    <source>
        <dbReference type="ARBA" id="ARBA00022491"/>
    </source>
</evidence>
<evidence type="ECO:0000313" key="21">
    <source>
        <dbReference type="EMBL" id="KAF6507783.1"/>
    </source>
</evidence>
<dbReference type="FunFam" id="3.30.160.60:FF:002036">
    <property type="entry name" value="Ras-responsive element-binding protein 1"/>
    <property type="match status" value="1"/>
</dbReference>
<keyword evidence="10" id="KW-0832">Ubl conjugation</keyword>
<feature type="domain" description="C2H2-type" evidence="20">
    <location>
        <begin position="316"/>
        <end position="343"/>
    </location>
</feature>
<feature type="region of interest" description="Disordered" evidence="19">
    <location>
        <begin position="1206"/>
        <end position="1233"/>
    </location>
</feature>
<sequence length="1770" mass="191979">MTSSSPIGLEGSDLSSINTMMSAVMSVGKVAENGGSPQSIKSLTKPPGPNRIGRRNQETKEEKSSYNCPLCEKICTTQHQLTMHIRQHNTDTGGADHSCSICGKSLSSASSLDRHMLVHSGERPYKCTVCGQSFTTNGNMHRHMKIHEKDPNSATAAAPPSPLKRRRLSSKRKLSHDAESEKEDPAPAKKMVEDGKSGDLEKKADEVFHCPVCFKEFVCKYGLETHMETHSDNPLRCDICCITFRTHRGLLRHNALVHKQLPRDAMGRPFIQNNPSIPAGFHDLGFTDFSCRKFPWISQAWCETNLRRCISEQHRFVCDICDKAFPMLSSLALHKQTHVAADQGQERLQAKTLPGDALDQKVFLALLGLQYTKDIRPVLVEEPMPDDNQAIQLQTLKCQLPQDPGCTNMLRLSPFEAASLGGSLTVLPATRESMKHLSLQPFQKGFIIQPDSSIVVKPISGESAIELADIQQILKMAASAPPQISLPPLSKAPATPIQAIFKHMPPLKPKPLVTPRTVVATSTPPPLINAQQASPGCISPSLPPPPLKLLKGSVEVASSTHLLQSKSGAQPNTAMQLFLQQPRVELPGQAEMKMQLEQDSIIEALLPLNMEAKIKQEITEGDLKAIMTGPSSKKSPAMRKVLYPCRFCNQVFAFSGVLRAHVRSHLGISPYQCNICDYIAADKAALIRHLRTHSGERPYICKICHYPFTVKANCERHLRKKHLKATRKDIEKNIEYVTSSAAEMVDAFCSPDTVCRLCGEDLKHYRALRIHMRTHCGRGLGGCPKGRKPFECKECSAAFSAKRNCIHHILKQHLHVPEHDIESYILAADGLGPKEAPMSEASGRMEERDGTFGELKPLATFLESQNGYLHGGPAQPPPHHVSVKLEPASNFTVDFNEPLDFSQKGLALVQVKQENAALFLSPSSSAPYDYSMEPIDLSIPKNFRRGDKDLTAPSEAKNPEQEPGSKEPPSPCPPPCPALPVTLGPNGILEKPVASAGAAALAASTLEAHAQPLQGSVQLAVPIYSSAVVNSSPILGNSTLISSPALLRPLRPKPPLLLPKPPVAEELPPLASIAQIISSVSSAPTLLKTKVADPGPTSTNSNTTASDSLGVTIPKATTTPTDNTSQKESSDSPPAVNSPEAASPTEQGPASLSKKRGRKKGLRSRPRASSGGVDLDSSGEFASIEKMLATTDTNKFSPFLQTAEDDDAQDEVAGAPTDQNGHSDEEQGSPPEDKLLRAKRNSYANCLQKINCPHCPRVFPWASSLQRHMLTHTGQKPFPCQKCDASFSTKSNCERHQLRKHGVNNCSLRRNGLIPQSKESDVGPHDSTDSQSDMETSATGGEVLDLTSREKEQPSSVGASEAGQVKEELPAEEVTQGTAQPVDREEREAEDLEPEGKRGVEEQDEDADGPEEDTVSNKSLDLNLASKLMGFKLAEGDASAMGSGGSAQQDQKHACDVCGKTFKFLGTLSRHRKAHGREEPREESMLPREGQGEGGVAEGPLPVPTTPALDPEEKPEPLAEGEATSEGSAEKQSEEAEGTSDGEGMVEKKSSKSDDDKKPKTDSSRSVASKADKRKKVCTVCNKRFWSLQDLTRHMRSHTGERPYKCQTCERTFTLKHSLVRHQRVHQKAKHAKHHGKDSDKDERGEEDSESESTHSGNNPVSENEADSALLANNHVAVTRSRKESLAKDASRREERAAAGRTAVTGQAEASRSAPKAASEGSPKEQAPQGDPDPESPAALVQDLLELHAKRPARPMLAAADGASPLLGVE</sequence>
<feature type="compositionally biased region" description="Basic residues" evidence="19">
    <location>
        <begin position="1153"/>
        <end position="1166"/>
    </location>
</feature>
<evidence type="ECO:0000256" key="13">
    <source>
        <dbReference type="ARBA" id="ARBA00023159"/>
    </source>
</evidence>
<organism evidence="21 22">
    <name type="scientific">Rousettus aegyptiacus</name>
    <name type="common">Egyptian fruit bat</name>
    <name type="synonym">Pteropus aegyptiacus</name>
    <dbReference type="NCBI Taxonomy" id="9407"/>
    <lineage>
        <taxon>Eukaryota</taxon>
        <taxon>Metazoa</taxon>
        <taxon>Chordata</taxon>
        <taxon>Craniata</taxon>
        <taxon>Vertebrata</taxon>
        <taxon>Euteleostomi</taxon>
        <taxon>Mammalia</taxon>
        <taxon>Eutheria</taxon>
        <taxon>Laurasiatheria</taxon>
        <taxon>Chiroptera</taxon>
        <taxon>Yinpterochiroptera</taxon>
        <taxon>Pteropodoidea</taxon>
        <taxon>Pteropodidae</taxon>
        <taxon>Rousettinae</taxon>
        <taxon>Rousettus</taxon>
    </lineage>
</organism>
<accession>A0A7J8KFX0</accession>
<feature type="compositionally biased region" description="Basic and acidic residues" evidence="19">
    <location>
        <begin position="1318"/>
        <end position="1328"/>
    </location>
</feature>
<keyword evidence="9" id="KW-0862">Zinc</keyword>
<keyword evidence="7" id="KW-0677">Repeat</keyword>
<dbReference type="PROSITE" id="PS00028">
    <property type="entry name" value="ZINC_FINGER_C2H2_1"/>
    <property type="match status" value="15"/>
</dbReference>
<keyword evidence="6" id="KW-0479">Metal-binding</keyword>
<dbReference type="FunFam" id="3.30.160.60:FF:000507">
    <property type="entry name" value="ras-responsive element-binding protein 1 isoform X2"/>
    <property type="match status" value="1"/>
</dbReference>
<dbReference type="PANTHER" id="PTHR46451">
    <property type="entry name" value="RAS-RESPONSIVE ELEMENT-BINDING PROTEIN 1"/>
    <property type="match status" value="1"/>
</dbReference>